<keyword evidence="6 12" id="KW-0812">Transmembrane</keyword>
<feature type="domain" description="ESPR" evidence="16">
    <location>
        <begin position="1"/>
        <end position="46"/>
    </location>
</feature>
<dbReference type="Pfam" id="PF05658">
    <property type="entry name" value="YadA_head"/>
    <property type="match status" value="8"/>
</dbReference>
<feature type="domain" description="Trimeric autotransporter adhesin YadA-like head" evidence="14">
    <location>
        <begin position="324"/>
        <end position="348"/>
    </location>
</feature>
<feature type="domain" description="Trimeric autotransporter adhesin YadA-like head" evidence="14">
    <location>
        <begin position="411"/>
        <end position="437"/>
    </location>
</feature>
<keyword evidence="4" id="KW-0813">Transport</keyword>
<feature type="domain" description="Trimeric autotransporter adhesin YadA-like stalk" evidence="15">
    <location>
        <begin position="1433"/>
        <end position="1470"/>
    </location>
</feature>
<dbReference type="Gene3D" id="6.10.250.2040">
    <property type="match status" value="1"/>
</dbReference>
<feature type="domain" description="Trimeric autotransporter adhesin YadA-like stalk" evidence="15">
    <location>
        <begin position="750"/>
        <end position="785"/>
    </location>
</feature>
<gene>
    <name evidence="17" type="ORF">VEHSUH05_05005</name>
</gene>
<reference evidence="17 18" key="1">
    <citation type="submission" date="2018-01" db="EMBL/GenBank/DDBJ databases">
        <title>Draft genome sequences of clinical isolates and type strains of oral Veillonella including Veillonella infantum sp., nov.</title>
        <authorList>
            <person name="Mashima I."/>
            <person name="Liao Y.-C."/>
            <person name="Sabharwal A."/>
            <person name="Haase E.M."/>
            <person name="Nakazawa F."/>
            <person name="Scannapieco F.A."/>
        </authorList>
    </citation>
    <scope>NUCLEOTIDE SEQUENCE [LARGE SCALE GENOMIC DNA]</scope>
    <source>
        <strain evidence="17 18">JCM 15641</strain>
    </source>
</reference>
<dbReference type="Gene3D" id="3.30.1300.30">
    <property type="entry name" value="GSPII I/J protein-like"/>
    <property type="match status" value="1"/>
</dbReference>
<dbReference type="EMBL" id="PPDB01000003">
    <property type="protein sequence ID" value="PQL20424.1"/>
    <property type="molecule type" value="Genomic_DNA"/>
</dbReference>
<dbReference type="InterPro" id="IPR005594">
    <property type="entry name" value="YadA_C"/>
</dbReference>
<evidence type="ECO:0000256" key="3">
    <source>
        <dbReference type="ARBA" id="ARBA00005848"/>
    </source>
</evidence>
<evidence type="ECO:0000256" key="9">
    <source>
        <dbReference type="ARBA" id="ARBA00023136"/>
    </source>
</evidence>
<feature type="domain" description="Trimeric autotransporter adhesin YadA-like stalk" evidence="15">
    <location>
        <begin position="1025"/>
        <end position="1063"/>
    </location>
</feature>
<dbReference type="InterPro" id="IPR008640">
    <property type="entry name" value="Adhesin_Head_dom"/>
</dbReference>
<dbReference type="Pfam" id="PF05662">
    <property type="entry name" value="YadA_stalk"/>
    <property type="match status" value="4"/>
</dbReference>
<evidence type="ECO:0000256" key="1">
    <source>
        <dbReference type="ARBA" id="ARBA00004241"/>
    </source>
</evidence>
<evidence type="ECO:0000256" key="8">
    <source>
        <dbReference type="ARBA" id="ARBA00022927"/>
    </source>
</evidence>
<evidence type="ECO:0000313" key="17">
    <source>
        <dbReference type="EMBL" id="PQL20424.1"/>
    </source>
</evidence>
<evidence type="ECO:0000259" key="16">
    <source>
        <dbReference type="Pfam" id="PF13018"/>
    </source>
</evidence>
<dbReference type="Gene3D" id="2.20.70.140">
    <property type="match status" value="3"/>
</dbReference>
<feature type="transmembrane region" description="Helical" evidence="12">
    <location>
        <begin position="34"/>
        <end position="54"/>
    </location>
</feature>
<feature type="domain" description="Trimeric autotransporter adhesin YadA-like head" evidence="14">
    <location>
        <begin position="163"/>
        <end position="187"/>
    </location>
</feature>
<dbReference type="GO" id="GO:0009279">
    <property type="term" value="C:cell outer membrane"/>
    <property type="evidence" value="ECO:0007669"/>
    <property type="project" value="UniProtKB-SubCell"/>
</dbReference>
<organism evidence="17 18">
    <name type="scientific">Veillonella denticariosi JCM 15641</name>
    <dbReference type="NCBI Taxonomy" id="1298594"/>
    <lineage>
        <taxon>Bacteria</taxon>
        <taxon>Bacillati</taxon>
        <taxon>Bacillota</taxon>
        <taxon>Negativicutes</taxon>
        <taxon>Veillonellales</taxon>
        <taxon>Veillonellaceae</taxon>
        <taxon>Veillonella</taxon>
    </lineage>
</organism>
<sequence length="1630" mass="167062">MNRIYNVIWNRTKGCYVVVAETAKNMTKRSSLSVVFSKMVGATVVAVMLTGVMMPTDALGAPITRGTGATAENDGGIAIGDRTNARGDYSVAMGTDATVGKNDPSESESQNGIAIGHGATVSVNPATATPGITDKSGGIAIGHSAETRDINTIAIGTGTLGQGAQAVAIGRNANTIANNGVAIGNEAKVQSTNGFALGNNARAGYDESNNLIGLDNDQAFGSNARAYGGSSMAFGNNAKASKGGAIAMGNGSQSRGDWGVAIGNGAKALAQGARAIGANSTADATNAAAMGWDSSASGEASIAIGETAKATKENAISIGTKAKATKQDAIAIGNGSESNGTSSAVIGSKNIVNSDDTYVWGTNNGTINSKFSSVMGNNNHLDTTEEGAHIMGNNSTVSAKGSMALGNWAYATAIDSFVMGNNARVDQANSVALGTNSTTETIVSTPNATVNGVNKTFAGGTAQGTVSIGANNVAGVAGIKKYYRTLTNLAAGRIDANSTDAINGSQLHAVKEEVERGLNFDANTGGTKNNKLGSKVTIKGDGSNINTAITQANGDTTINMTLGNTVTIGATNPVTINGTTGHVTGLQNKDWNVDSPVAVSGRAATEDQLKKVNDKVNTNKDQIDKNKQAITDNKQNITNNAGNIAQNKQDISTINTKINKGLNFAGDTGAVSNRKLGDTVTVKGGATGTLSDGNIGVESDGNGTLNLKLAKTLTGLESVTAGGTTINNDGLTVGGKTYVTPNGIDANNQKITNVADGSNPNDAVNYGQLQKAINGTAKASTVKAKDANVTVTEGTNAAGGKEYTVGLGNKITVGTTNPVTVDGDTGHVTGLTNTDWNVDNPVAVSGRAATEDQLKKVNDKVNTNKSAIDKNAGNIANNKNDIDKNKQDIAGNKQNIAKNAGDIANNTQNINKNKQDISDINKTLEKGLNFAGDTGAVSNRKLGDTVTIKGGADAAKLSDNNIGVVSDGNGTLNVKLAKELQGLTSTTFTNGGNNTVINGEGMTINPAGGNKVSLTKDGLNNGGNKITNVANGTDPMDAVNKSQLDNATAKASTTVSQGSNITVTPSDNANGSKNYEVSLKDQVTLGKDAGKQVSFDGTNGTIKAGDKVTIDGKDGKIAAGKVAVDGKDGYVTGLENKDWDPDNITSGRAATEDQLQKSHKSLDNKITNLGDEITKKGMNFAGNTGEFHRDLGQKVTIKGEGTESDNKYSGENIKTVAENGNVTIKMAKDLKTYSVTTDKVKVGKNGQDGVSITGPDGTDGKVGITGKDGKDAVSMSGKDGVGHIGLTGKDGRNADITVDKGDPDLNGNDITRIKYQDENGKTHQVATKDDGMKYGGDSGSVIKKKLNEQVNVVGGITDASKLTSEDNLGVVSDGSNNLKVRMAKDLKGLETVTTKDADGNTTVMNGGGVTITPAGGNQVSLTKDGLDNGGNTISNVGPGVNGTDAVNVNQLKDATDGLSNAINAVAGETQRVGAHAAALSALKPIQYDPLEPTQVMAGIGNYRGETAAALGIAHYTAEDTMFHVGMSVGSHHNMVNAGVTRKFGTSDAKKAVPERYKGGPISSIYVLQDEVTALKAENVRMQESLNELSSVKDDNARMQQRIDELSSVKEDNEQMKAQIALLMQQAGLTK</sequence>
<protein>
    <submittedName>
        <fullName evidence="17">Hemagglutinin</fullName>
    </submittedName>
</protein>
<keyword evidence="9 12" id="KW-0472">Membrane</keyword>
<comment type="similarity">
    <text evidence="3">Belongs to the autotransporter-2 (AT-2) (TC 1.B.40) family.</text>
</comment>
<evidence type="ECO:0000259" key="14">
    <source>
        <dbReference type="Pfam" id="PF05658"/>
    </source>
</evidence>
<evidence type="ECO:0000256" key="2">
    <source>
        <dbReference type="ARBA" id="ARBA00004442"/>
    </source>
</evidence>
<evidence type="ECO:0000256" key="6">
    <source>
        <dbReference type="ARBA" id="ARBA00022692"/>
    </source>
</evidence>
<feature type="domain" description="Trimeric autotransporter adhesin YadA-like head" evidence="14">
    <location>
        <begin position="137"/>
        <end position="158"/>
    </location>
</feature>
<dbReference type="Pfam" id="PF13018">
    <property type="entry name" value="ESPR"/>
    <property type="match status" value="1"/>
</dbReference>
<keyword evidence="10" id="KW-0998">Cell outer membrane</keyword>
<evidence type="ECO:0000256" key="5">
    <source>
        <dbReference type="ARBA" id="ARBA00022452"/>
    </source>
</evidence>
<dbReference type="Gene3D" id="1.20.5.170">
    <property type="match status" value="1"/>
</dbReference>
<evidence type="ECO:0000256" key="10">
    <source>
        <dbReference type="ARBA" id="ARBA00023237"/>
    </source>
</evidence>
<evidence type="ECO:0000256" key="11">
    <source>
        <dbReference type="SAM" id="Coils"/>
    </source>
</evidence>
<feature type="domain" description="Trimeric autotransporter adhesin YadA-like head" evidence="14">
    <location>
        <begin position="71"/>
        <end position="97"/>
    </location>
</feature>
<keyword evidence="11" id="KW-0175">Coiled coil</keyword>
<evidence type="ECO:0000259" key="15">
    <source>
        <dbReference type="Pfam" id="PF05662"/>
    </source>
</evidence>
<accession>A0A2S7ZAY5</accession>
<feature type="domain" description="Trimeric autotransporter adhesin YadA-like head" evidence="14">
    <location>
        <begin position="391"/>
        <end position="407"/>
    </location>
</feature>
<dbReference type="RefSeq" id="WP_105090917.1">
    <property type="nucleotide sequence ID" value="NZ_PPDB01000003.1"/>
</dbReference>
<dbReference type="Pfam" id="PF03895">
    <property type="entry name" value="YadA_anchor"/>
    <property type="match status" value="1"/>
</dbReference>
<evidence type="ECO:0000256" key="12">
    <source>
        <dbReference type="SAM" id="Phobius"/>
    </source>
</evidence>
<feature type="coiled-coil region" evidence="11">
    <location>
        <begin position="1581"/>
        <end position="1625"/>
    </location>
</feature>
<keyword evidence="12" id="KW-1133">Transmembrane helix</keyword>
<dbReference type="SUPFAM" id="SSF101967">
    <property type="entry name" value="Adhesin YadA, collagen-binding domain"/>
    <property type="match status" value="4"/>
</dbReference>
<keyword evidence="18" id="KW-1185">Reference proteome</keyword>
<evidence type="ECO:0000259" key="13">
    <source>
        <dbReference type="Pfam" id="PF03895"/>
    </source>
</evidence>
<dbReference type="InterPro" id="IPR011049">
    <property type="entry name" value="Serralysin-like_metalloprot_C"/>
</dbReference>
<dbReference type="STRING" id="1298594.GCA_001312465_02788"/>
<dbReference type="GO" id="GO:0009986">
    <property type="term" value="C:cell surface"/>
    <property type="evidence" value="ECO:0007669"/>
    <property type="project" value="UniProtKB-SubCell"/>
</dbReference>
<feature type="coiled-coil region" evidence="11">
    <location>
        <begin position="602"/>
        <end position="640"/>
    </location>
</feature>
<keyword evidence="7" id="KW-0732">Signal</keyword>
<comment type="caution">
    <text evidence="17">The sequence shown here is derived from an EMBL/GenBank/DDBJ whole genome shotgun (WGS) entry which is preliminary data.</text>
</comment>
<name>A0A2S7ZAY5_9FIRM</name>
<evidence type="ECO:0000313" key="18">
    <source>
        <dbReference type="Proteomes" id="UP000237916"/>
    </source>
</evidence>
<keyword evidence="5" id="KW-1134">Transmembrane beta strand</keyword>
<proteinExistence type="inferred from homology"/>
<dbReference type="SUPFAM" id="SSF54523">
    <property type="entry name" value="Pili subunits"/>
    <property type="match status" value="1"/>
</dbReference>
<dbReference type="InterPro" id="IPR024973">
    <property type="entry name" value="ESPR"/>
</dbReference>
<feature type="domain" description="Trimeric autotransporter adhesin YadA-like head" evidence="14">
    <location>
        <begin position="296"/>
        <end position="322"/>
    </location>
</feature>
<dbReference type="OrthoDB" id="1632202at2"/>
<dbReference type="Proteomes" id="UP000237916">
    <property type="component" value="Unassembled WGS sequence"/>
</dbReference>
<feature type="domain" description="Trimeric autotransporter adhesin YadA-like C-terminal membrane anchor" evidence="13">
    <location>
        <begin position="1486"/>
        <end position="1540"/>
    </location>
</feature>
<dbReference type="GO" id="GO:0015031">
    <property type="term" value="P:protein transport"/>
    <property type="evidence" value="ECO:0007669"/>
    <property type="project" value="UniProtKB-KW"/>
</dbReference>
<feature type="domain" description="Trimeric autotransporter adhesin YadA-like head" evidence="14">
    <location>
        <begin position="226"/>
        <end position="252"/>
    </location>
</feature>
<dbReference type="InterPro" id="IPR045584">
    <property type="entry name" value="Pilin-like"/>
</dbReference>
<keyword evidence="8" id="KW-0653">Protein transport</keyword>
<dbReference type="InterPro" id="IPR008635">
    <property type="entry name" value="Coiled_stalk_dom"/>
</dbReference>
<dbReference type="Gene3D" id="2.150.10.10">
    <property type="entry name" value="Serralysin-like metalloprotease, C-terminal"/>
    <property type="match status" value="4"/>
</dbReference>
<evidence type="ECO:0000256" key="4">
    <source>
        <dbReference type="ARBA" id="ARBA00022448"/>
    </source>
</evidence>
<feature type="domain" description="Trimeric autotransporter adhesin YadA-like stalk" evidence="15">
    <location>
        <begin position="486"/>
        <end position="529"/>
    </location>
</feature>
<evidence type="ECO:0000256" key="7">
    <source>
        <dbReference type="ARBA" id="ARBA00022729"/>
    </source>
</evidence>
<dbReference type="Gene3D" id="1.20.5.340">
    <property type="match status" value="2"/>
</dbReference>
<comment type="subcellular location">
    <subcellularLocation>
        <location evidence="2">Cell outer membrane</location>
    </subcellularLocation>
    <subcellularLocation>
        <location evidence="1">Cell surface</location>
    </subcellularLocation>
</comment>
<dbReference type="CDD" id="cd12820">
    <property type="entry name" value="LbR_YadA-like"/>
    <property type="match status" value="3"/>
</dbReference>